<keyword evidence="1" id="KW-0812">Transmembrane</keyword>
<proteinExistence type="predicted"/>
<evidence type="ECO:0008006" key="4">
    <source>
        <dbReference type="Google" id="ProtNLM"/>
    </source>
</evidence>
<reference evidence="2 3" key="1">
    <citation type="journal article" date="2010" name="PLoS ONE">
        <title>The genome sequence of the rumen methanogen Methanobrevibacter ruminantium reveals new possibilities for controlling ruminant methane emissions.</title>
        <authorList>
            <person name="Leahy S.C."/>
            <person name="Kelly W.J."/>
            <person name="Altermann E."/>
            <person name="Ronimus R.S."/>
            <person name="Yeoman C.J."/>
            <person name="Pacheco D.M."/>
            <person name="Li D."/>
            <person name="Kong Z."/>
            <person name="McTavish S."/>
            <person name="Sang C."/>
            <person name="Lambie S.C."/>
            <person name="Janssen P.H."/>
            <person name="Dey D."/>
            <person name="Attwood G.T."/>
        </authorList>
    </citation>
    <scope>NUCLEOTIDE SEQUENCE [LARGE SCALE GENOMIC DNA]</scope>
    <source>
        <strain evidence="3">ATCC 35063 / DSM 1093 / JCM 13430 / OCM 146 / M1</strain>
    </source>
</reference>
<protein>
    <recommendedName>
        <fullName evidence="4">DUF4405 domain-containing protein</fullName>
    </recommendedName>
</protein>
<keyword evidence="1" id="KW-0472">Membrane</keyword>
<evidence type="ECO:0000313" key="3">
    <source>
        <dbReference type="Proteomes" id="UP000008680"/>
    </source>
</evidence>
<sequence>MNINGDLMNKKITVDILMFIAIIVEFLSLPILIHEIVGVGLLFLIALHLKYNKRYFKTIGKGKYNLKRTLNLIINIGLLASLLITIISGIFSSQKSLKGMKIGNHKISHIHKSSSYLV</sequence>
<evidence type="ECO:0000313" key="2">
    <source>
        <dbReference type="EMBL" id="ADC46409.1"/>
    </source>
</evidence>
<organism evidence="2 3">
    <name type="scientific">Methanobrevibacter ruminantium (strain ATCC 35063 / DSM 1093 / JCM 13430 / OCM 146 / M1)</name>
    <name type="common">Methanobacterium ruminantium</name>
    <dbReference type="NCBI Taxonomy" id="634498"/>
    <lineage>
        <taxon>Archaea</taxon>
        <taxon>Methanobacteriati</taxon>
        <taxon>Methanobacteriota</taxon>
        <taxon>Methanomada group</taxon>
        <taxon>Methanobacteria</taxon>
        <taxon>Methanobacteriales</taxon>
        <taxon>Methanobacteriaceae</taxon>
        <taxon>Methanobrevibacter</taxon>
    </lineage>
</organism>
<feature type="transmembrane region" description="Helical" evidence="1">
    <location>
        <begin position="70"/>
        <end position="91"/>
    </location>
</feature>
<accession>D3E1J8</accession>
<evidence type="ECO:0000256" key="1">
    <source>
        <dbReference type="SAM" id="Phobius"/>
    </source>
</evidence>
<dbReference type="HOGENOM" id="CLU_2067842_0_0_2"/>
<dbReference type="KEGG" id="mru:mru_0558"/>
<feature type="transmembrane region" description="Helical" evidence="1">
    <location>
        <begin position="16"/>
        <end position="49"/>
    </location>
</feature>
<dbReference type="AlphaFoldDB" id="D3E1J8"/>
<keyword evidence="1" id="KW-1133">Transmembrane helix</keyword>
<keyword evidence="3" id="KW-1185">Reference proteome</keyword>
<dbReference type="EMBL" id="CP001719">
    <property type="protein sequence ID" value="ADC46409.1"/>
    <property type="molecule type" value="Genomic_DNA"/>
</dbReference>
<gene>
    <name evidence="2" type="ordered locus">mru_0558</name>
</gene>
<dbReference type="Proteomes" id="UP000008680">
    <property type="component" value="Chromosome"/>
</dbReference>
<name>D3E1J8_METRM</name>